<dbReference type="PANTHER" id="PTHR15398">
    <property type="entry name" value="BROMODOMAIN-CONTAINING PROTEIN 8"/>
    <property type="match status" value="1"/>
</dbReference>
<keyword evidence="9" id="KW-1185">Reference proteome</keyword>
<dbReference type="Gene3D" id="1.20.920.10">
    <property type="entry name" value="Bromodomain-like"/>
    <property type="match status" value="1"/>
</dbReference>
<feature type="compositionally biased region" description="Low complexity" evidence="4">
    <location>
        <begin position="361"/>
        <end position="387"/>
    </location>
</feature>
<keyword evidence="1 2" id="KW-0103">Bromodomain</keyword>
<evidence type="ECO:0000256" key="3">
    <source>
        <dbReference type="SAM" id="Coils"/>
    </source>
</evidence>
<feature type="region of interest" description="Disordered" evidence="4">
    <location>
        <begin position="213"/>
        <end position="232"/>
    </location>
</feature>
<feature type="region of interest" description="Disordered" evidence="4">
    <location>
        <begin position="772"/>
        <end position="874"/>
    </location>
</feature>
<feature type="compositionally biased region" description="Acidic residues" evidence="4">
    <location>
        <begin position="1285"/>
        <end position="1300"/>
    </location>
</feature>
<dbReference type="SMART" id="SM00353">
    <property type="entry name" value="HLH"/>
    <property type="match status" value="1"/>
</dbReference>
<dbReference type="Pfam" id="PF00010">
    <property type="entry name" value="HLH"/>
    <property type="match status" value="1"/>
</dbReference>
<feature type="compositionally biased region" description="Polar residues" evidence="4">
    <location>
        <begin position="241"/>
        <end position="255"/>
    </location>
</feature>
<feature type="region of interest" description="Disordered" evidence="4">
    <location>
        <begin position="352"/>
        <end position="433"/>
    </location>
</feature>
<dbReference type="GO" id="GO:0035267">
    <property type="term" value="C:NuA4 histone acetyltransferase complex"/>
    <property type="evidence" value="ECO:0007669"/>
    <property type="project" value="TreeGrafter"/>
</dbReference>
<feature type="domain" description="BHLH" evidence="6">
    <location>
        <begin position="49"/>
        <end position="104"/>
    </location>
</feature>
<keyword evidence="3" id="KW-0175">Coiled coil</keyword>
<evidence type="ECO:0008006" key="10">
    <source>
        <dbReference type="Google" id="ProtNLM"/>
    </source>
</evidence>
<dbReference type="GO" id="GO:0003677">
    <property type="term" value="F:DNA binding"/>
    <property type="evidence" value="ECO:0007669"/>
    <property type="project" value="InterPro"/>
</dbReference>
<feature type="region of interest" description="Disordered" evidence="4">
    <location>
        <begin position="908"/>
        <end position="941"/>
    </location>
</feature>
<sequence length="1552" mass="169778">MQLDATIEAGGPGYTYCGEPGLNFSANNTTYSEDDADFPPGRRGKTSRQDPLSHRIIEKRRRDRMNSCLADLSRLIPQQYMRKGRGRVEKTEIIEMAIRHLKNLQNQDCGRETSCAEQYRLGYNECLTEAAKFMMRERGEEMCFRMVAHLKEHCNEIMKGELTKSRCGAELGNGGSPIYLASGQLGHLREILTCPSDLEHSSNDHHDVKDLSFRSATSTSSSSHSNNPPQAAVITSTAPSMVQHLDTSSNHSTQDYDAPSPPARMCPNGGVGSLQQDTNNNINQHEGVLRTIRMRKFSEHASPEHEHSHNSYKFKNYIQQRFSQDTHENGHATDFDRSPVSLHEDQHLNQHPHSLRASPLTNGSSGSVSGGDSKSSSTSTLTGKSSTVASSSDEPLSLKRKLPNGTNSNGGESPAAGSMEHGMNHQQQNSPECAPMEKKLALAKNGHTMVGSSSVTPLPAADIKHELLASIGGTGAVVSLGPNMTPGFAHHHQQQQQQHHHHSSYHPVPIFACHTQGFYIPLNVDYETLLPYLNGVDLLSKNFLQMPPLHPISISVNYTPSTLSGSGNSLLLKASAVNGLNSQTKAKLVEVMSSIQERLQMKRVPLDKWSTKEKLCLASSVACSGDQNWMSVSRSLKTLCSGNRPNDWFAQKSCAAQYGKLLENVETPKRKKRTASERDGVAAVETPGESILRKLTQERILELKKTIQEETQQYIKEKEDIILIQSGVIDEKKLREMWKQIEQEKAQKEKEQIQHAQWLKEREEKKLELERQWRPLYPNSPTATKAPTPPIKFKDETDDDSQGSSKSGTSPLLTSLLKNPGDARPAPVNSPSAGTRTVASPTITNLLSGSTGSAAKSPTATSIGGLGGGSEQDAQLGVTIKQEALAATASTFDGKETPTVVKMEAAEGSNVGGGMATKAEGSSANKPETLFGEMDSEDNADPAKDLMDVLEDLIPDDLDEILKENSGMILEDVDLKNVVDSIMEEDTLKDKDIDLMAEEAEDVQMAEVVEDPVAETASKNEAPSVERPKSPPVNASPETALVTVPAAATTTTTAAEVVGKEEDGIGAGNLPDEKLAVVTQQPVPKAQPAKEQECPDTDEAKVEIIPIEDSTSNSPATNDPSSDDNKDTAEDSSGQEQPESVIVVSDSAKEEEEFEDREGEVSPNDGGPPTIEDEDSDDKPLASLEVGTESGKAPVKEEIDQTVSKPLSVAVEPEKRVNEPIVSPKDVKLEAMKVDPCTSVSVDEAKAKKEAMEKLASEYDFKDDVEPIVQLSTRKLKEEKHVSEDEVFVDAQETVEEPEEIKEIEPPVKKPPTDDTTLTVTDTDDDSLIEMKIGKAKRDYSRRRLADEAQKLRDDLAGHSRSEETEGRSLRKLRDRDRSESPFVVQDDEPNEKMKRSYSSTPVMDSIPGSPASSEDRDHRAWKKSILAVYSKIAASKNAAAFQKPLPLDDQATTLIYRPMDLAQIKRNIEHGNIRTTAEFQRDILLMCSNAIMLNRSDVCSPQAASLLMRESVAIIESGMDPKAVKERDGDRSTHKRSSRKSTTRNSSAGRS</sequence>
<reference evidence="9" key="1">
    <citation type="submission" date="2013-09" db="EMBL/GenBank/DDBJ databases">
        <title>The Genome Sequence of Anopheles culicifacies species A.</title>
        <authorList>
            <consortium name="The Broad Institute Genomics Platform"/>
            <person name="Neafsey D.E."/>
            <person name="Besansky N."/>
            <person name="Howell P."/>
            <person name="Walton C."/>
            <person name="Young S.K."/>
            <person name="Zeng Q."/>
            <person name="Gargeya S."/>
            <person name="Fitzgerald M."/>
            <person name="Haas B."/>
            <person name="Abouelleil A."/>
            <person name="Allen A.W."/>
            <person name="Alvarado L."/>
            <person name="Arachchi H.M."/>
            <person name="Berlin A.M."/>
            <person name="Chapman S.B."/>
            <person name="Gainer-Dewar J."/>
            <person name="Goldberg J."/>
            <person name="Griggs A."/>
            <person name="Gujja S."/>
            <person name="Hansen M."/>
            <person name="Howarth C."/>
            <person name="Imamovic A."/>
            <person name="Ireland A."/>
            <person name="Larimer J."/>
            <person name="McCowan C."/>
            <person name="Murphy C."/>
            <person name="Pearson M."/>
            <person name="Poon T.W."/>
            <person name="Priest M."/>
            <person name="Roberts A."/>
            <person name="Saif S."/>
            <person name="Shea T."/>
            <person name="Sisk P."/>
            <person name="Sykes S."/>
            <person name="Wortman J."/>
            <person name="Nusbaum C."/>
            <person name="Birren B."/>
        </authorList>
    </citation>
    <scope>NUCLEOTIDE SEQUENCE [LARGE SCALE GENOMIC DNA]</scope>
    <source>
        <strain evidence="9">A-37</strain>
    </source>
</reference>
<evidence type="ECO:0000256" key="2">
    <source>
        <dbReference type="PROSITE-ProRule" id="PRU00035"/>
    </source>
</evidence>
<evidence type="ECO:0000313" key="9">
    <source>
        <dbReference type="Proteomes" id="UP000075883"/>
    </source>
</evidence>
<feature type="region of interest" description="Disordered" evidence="4">
    <location>
        <begin position="1351"/>
        <end position="1418"/>
    </location>
</feature>
<feature type="region of interest" description="Disordered" evidence="4">
    <location>
        <begin position="482"/>
        <end position="503"/>
    </location>
</feature>
<dbReference type="PANTHER" id="PTHR15398:SF4">
    <property type="entry name" value="BROMODOMAIN-CONTAINING PROTEIN 8 ISOFORM X1"/>
    <property type="match status" value="1"/>
</dbReference>
<dbReference type="EMBL" id="AXCM01001896">
    <property type="status" value="NOT_ANNOTATED_CDS"/>
    <property type="molecule type" value="Genomic_DNA"/>
</dbReference>
<feature type="compositionally biased region" description="Low complexity" evidence="4">
    <location>
        <begin position="213"/>
        <end position="225"/>
    </location>
</feature>
<dbReference type="VEuPathDB" id="VectorBase:ACUA011673"/>
<dbReference type="CDD" id="cd11440">
    <property type="entry name" value="bHLH-O_Cwo_like"/>
    <property type="match status" value="1"/>
</dbReference>
<feature type="region of interest" description="Disordered" evidence="4">
    <location>
        <begin position="1280"/>
        <end position="1334"/>
    </location>
</feature>
<dbReference type="Proteomes" id="UP000075883">
    <property type="component" value="Unassembled WGS sequence"/>
</dbReference>
<feature type="compositionally biased region" description="Polar residues" evidence="4">
    <location>
        <begin position="829"/>
        <end position="862"/>
    </location>
</feature>
<feature type="compositionally biased region" description="Polar residues" evidence="4">
    <location>
        <begin position="802"/>
        <end position="817"/>
    </location>
</feature>
<dbReference type="PROSITE" id="PS50888">
    <property type="entry name" value="BHLH"/>
    <property type="match status" value="1"/>
</dbReference>
<evidence type="ECO:0000259" key="5">
    <source>
        <dbReference type="PROSITE" id="PS50014"/>
    </source>
</evidence>
<feature type="region of interest" description="Disordered" evidence="4">
    <location>
        <begin position="28"/>
        <end position="51"/>
    </location>
</feature>
<feature type="domain" description="Bromo" evidence="5">
    <location>
        <begin position="1455"/>
        <end position="1498"/>
    </location>
</feature>
<dbReference type="PROSITE" id="PS50014">
    <property type="entry name" value="BROMODOMAIN_2"/>
    <property type="match status" value="1"/>
</dbReference>
<feature type="compositionally biased region" description="Basic residues" evidence="4">
    <location>
        <begin position="1534"/>
        <end position="1543"/>
    </location>
</feature>
<feature type="region of interest" description="Disordered" evidence="4">
    <location>
        <begin position="241"/>
        <end position="280"/>
    </location>
</feature>
<feature type="compositionally biased region" description="Basic residues" evidence="4">
    <location>
        <begin position="489"/>
        <end position="503"/>
    </location>
</feature>
<feature type="compositionally biased region" description="Basic and acidic residues" evidence="4">
    <location>
        <begin position="1088"/>
        <end position="1102"/>
    </location>
</feature>
<dbReference type="SUPFAM" id="SSF47459">
    <property type="entry name" value="HLH, helix-loop-helix DNA-binding domain"/>
    <property type="match status" value="1"/>
</dbReference>
<evidence type="ECO:0000256" key="1">
    <source>
        <dbReference type="ARBA" id="ARBA00023117"/>
    </source>
</evidence>
<dbReference type="InterPro" id="IPR003650">
    <property type="entry name" value="Orange_dom"/>
</dbReference>
<accession>A0A182M7X2</accession>
<dbReference type="EnsemblMetazoa" id="ACUA011673-RA">
    <property type="protein sequence ID" value="ACUA011673-PA"/>
    <property type="gene ID" value="ACUA011673"/>
</dbReference>
<dbReference type="PROSITE" id="PS51054">
    <property type="entry name" value="ORANGE"/>
    <property type="match status" value="1"/>
</dbReference>
<dbReference type="SMART" id="SM00297">
    <property type="entry name" value="BROMO"/>
    <property type="match status" value="1"/>
</dbReference>
<dbReference type="GO" id="GO:0006355">
    <property type="term" value="P:regulation of DNA-templated transcription"/>
    <property type="evidence" value="ECO:0007669"/>
    <property type="project" value="InterPro"/>
</dbReference>
<dbReference type="InterPro" id="IPR011598">
    <property type="entry name" value="bHLH_dom"/>
</dbReference>
<feature type="region of interest" description="Disordered" evidence="4">
    <location>
        <begin position="1519"/>
        <end position="1552"/>
    </location>
</feature>
<dbReference type="InterPro" id="IPR036638">
    <property type="entry name" value="HLH_DNA-bd_sf"/>
</dbReference>
<dbReference type="FunFam" id="4.10.280.10:FF:000079">
    <property type="entry name" value="CLUMA_CG001539, isoform A"/>
    <property type="match status" value="1"/>
</dbReference>
<dbReference type="Pfam" id="PF07527">
    <property type="entry name" value="Hairy_orange"/>
    <property type="match status" value="1"/>
</dbReference>
<feature type="compositionally biased region" description="Basic and acidic residues" evidence="4">
    <location>
        <begin position="1351"/>
        <end position="1380"/>
    </location>
</feature>
<organism evidence="8 9">
    <name type="scientific">Anopheles culicifacies</name>
    <dbReference type="NCBI Taxonomy" id="139723"/>
    <lineage>
        <taxon>Eukaryota</taxon>
        <taxon>Metazoa</taxon>
        <taxon>Ecdysozoa</taxon>
        <taxon>Arthropoda</taxon>
        <taxon>Hexapoda</taxon>
        <taxon>Insecta</taxon>
        <taxon>Pterygota</taxon>
        <taxon>Neoptera</taxon>
        <taxon>Endopterygota</taxon>
        <taxon>Diptera</taxon>
        <taxon>Nematocera</taxon>
        <taxon>Culicoidea</taxon>
        <taxon>Culicidae</taxon>
        <taxon>Anophelinae</taxon>
        <taxon>Anopheles</taxon>
        <taxon>culicifacies species complex</taxon>
    </lineage>
</organism>
<feature type="compositionally biased region" description="Polar residues" evidence="4">
    <location>
        <begin position="1109"/>
        <end position="1120"/>
    </location>
</feature>
<reference evidence="8" key="2">
    <citation type="submission" date="2020-05" db="UniProtKB">
        <authorList>
            <consortium name="EnsemblMetazoa"/>
        </authorList>
    </citation>
    <scope>IDENTIFICATION</scope>
    <source>
        <strain evidence="8">A-37</strain>
    </source>
</reference>
<dbReference type="SUPFAM" id="SSF158457">
    <property type="entry name" value="Orange domain-like"/>
    <property type="match status" value="1"/>
</dbReference>
<feature type="compositionally biased region" description="Basic and acidic residues" evidence="4">
    <location>
        <begin position="1301"/>
        <end position="1313"/>
    </location>
</feature>
<dbReference type="GO" id="GO:0046983">
    <property type="term" value="F:protein dimerization activity"/>
    <property type="evidence" value="ECO:0007669"/>
    <property type="project" value="InterPro"/>
</dbReference>
<evidence type="ECO:0000256" key="4">
    <source>
        <dbReference type="SAM" id="MobiDB-lite"/>
    </source>
</evidence>
<proteinExistence type="predicted"/>
<evidence type="ECO:0000259" key="7">
    <source>
        <dbReference type="PROSITE" id="PS51054"/>
    </source>
</evidence>
<dbReference type="InterPro" id="IPR036427">
    <property type="entry name" value="Bromodomain-like_sf"/>
</dbReference>
<dbReference type="InterPro" id="IPR001487">
    <property type="entry name" value="Bromodomain"/>
</dbReference>
<feature type="coiled-coil region" evidence="3">
    <location>
        <begin position="693"/>
        <end position="766"/>
    </location>
</feature>
<dbReference type="SUPFAM" id="SSF47370">
    <property type="entry name" value="Bromodomain"/>
    <property type="match status" value="1"/>
</dbReference>
<dbReference type="STRING" id="139723.A0A182M7X2"/>
<protein>
    <recommendedName>
        <fullName evidence="10">Bromo domain-containing protein</fullName>
    </recommendedName>
</protein>
<name>A0A182M7X2_9DIPT</name>
<feature type="compositionally biased region" description="Low complexity" evidence="4">
    <location>
        <begin position="1037"/>
        <end position="1057"/>
    </location>
</feature>
<feature type="compositionally biased region" description="Basic and acidic residues" evidence="4">
    <location>
        <begin position="1523"/>
        <end position="1533"/>
    </location>
</feature>
<evidence type="ECO:0000259" key="6">
    <source>
        <dbReference type="PROSITE" id="PS50888"/>
    </source>
</evidence>
<feature type="region of interest" description="Disordered" evidence="4">
    <location>
        <begin position="1011"/>
        <end position="1200"/>
    </location>
</feature>
<feature type="domain" description="Orange" evidence="7">
    <location>
        <begin position="119"/>
        <end position="150"/>
    </location>
</feature>
<dbReference type="Gene3D" id="4.10.280.10">
    <property type="entry name" value="Helix-loop-helix DNA-binding domain"/>
    <property type="match status" value="1"/>
</dbReference>
<evidence type="ECO:0000313" key="8">
    <source>
        <dbReference type="EnsemblMetazoa" id="ACUA011673-PA"/>
    </source>
</evidence>
<feature type="compositionally biased region" description="Acidic residues" evidence="4">
    <location>
        <begin position="1149"/>
        <end position="1158"/>
    </location>
</feature>
<dbReference type="Pfam" id="PF00439">
    <property type="entry name" value="Bromodomain"/>
    <property type="match status" value="1"/>
</dbReference>